<feature type="non-terminal residue" evidence="1">
    <location>
        <position position="143"/>
    </location>
</feature>
<evidence type="ECO:0000313" key="2">
    <source>
        <dbReference type="Proteomes" id="UP000034137"/>
    </source>
</evidence>
<dbReference type="EMBL" id="LBXO01000054">
    <property type="protein sequence ID" value="KKR31658.1"/>
    <property type="molecule type" value="Genomic_DNA"/>
</dbReference>
<protein>
    <submittedName>
        <fullName evidence="1">Uncharacterized protein</fullName>
    </submittedName>
</protein>
<gene>
    <name evidence="1" type="ORF">UT64_C0054G0001</name>
</gene>
<evidence type="ECO:0000313" key="1">
    <source>
        <dbReference type="EMBL" id="KKR31658.1"/>
    </source>
</evidence>
<organism evidence="1 2">
    <name type="scientific">Candidatus Falkowbacteria bacterium GW2011_GWF2_39_8</name>
    <dbReference type="NCBI Taxonomy" id="1618642"/>
    <lineage>
        <taxon>Bacteria</taxon>
        <taxon>Candidatus Falkowiibacteriota</taxon>
    </lineage>
</organism>
<sequence>METFVTKYLILLCGLHFDLARELPRVEDLAYIKEETLLKLIADLKTLSHLKALKLTTIIIRVEDIFKQKKENKASGEPEEAFNELVKRIVKSRFDEKDVDDIDQAYRLALRIFSLRANIERQRRITSLKKVISEAGELAGLPF</sequence>
<dbReference type="AlphaFoldDB" id="A0A0G0PUU9"/>
<proteinExistence type="predicted"/>
<comment type="caution">
    <text evidence="1">The sequence shown here is derived from an EMBL/GenBank/DDBJ whole genome shotgun (WGS) entry which is preliminary data.</text>
</comment>
<name>A0A0G0PUU9_9BACT</name>
<dbReference type="Proteomes" id="UP000034137">
    <property type="component" value="Unassembled WGS sequence"/>
</dbReference>
<reference evidence="1 2" key="1">
    <citation type="journal article" date="2015" name="Nature">
        <title>rRNA introns, odd ribosomes, and small enigmatic genomes across a large radiation of phyla.</title>
        <authorList>
            <person name="Brown C.T."/>
            <person name="Hug L.A."/>
            <person name="Thomas B.C."/>
            <person name="Sharon I."/>
            <person name="Castelle C.J."/>
            <person name="Singh A."/>
            <person name="Wilkins M.J."/>
            <person name="Williams K.H."/>
            <person name="Banfield J.F."/>
        </authorList>
    </citation>
    <scope>NUCLEOTIDE SEQUENCE [LARGE SCALE GENOMIC DNA]</scope>
</reference>
<accession>A0A0G0PUU9</accession>